<evidence type="ECO:0000313" key="2">
    <source>
        <dbReference type="Proteomes" id="UP000280834"/>
    </source>
</evidence>
<gene>
    <name evidence="1" type="ORF">BTMF_LOCUS7280</name>
</gene>
<reference evidence="3" key="1">
    <citation type="submission" date="2017-02" db="UniProtKB">
        <authorList>
            <consortium name="WormBaseParasite"/>
        </authorList>
    </citation>
    <scope>IDENTIFICATION</scope>
</reference>
<dbReference type="WBParaSite" id="BTMF_0000922901-mRNA-1">
    <property type="protein sequence ID" value="BTMF_0000922901-mRNA-1"/>
    <property type="gene ID" value="BTMF_0000922901"/>
</dbReference>
<reference evidence="1 2" key="2">
    <citation type="submission" date="2018-11" db="EMBL/GenBank/DDBJ databases">
        <authorList>
            <consortium name="Pathogen Informatics"/>
        </authorList>
    </citation>
    <scope>NUCLEOTIDE SEQUENCE [LARGE SCALE GENOMIC DNA]</scope>
</reference>
<dbReference type="EMBL" id="UZAG01015881">
    <property type="protein sequence ID" value="VDO23998.1"/>
    <property type="molecule type" value="Genomic_DNA"/>
</dbReference>
<dbReference type="AlphaFoldDB" id="A0A0R3QNE4"/>
<name>A0A0R3QNE4_9BILA</name>
<proteinExistence type="predicted"/>
<sequence length="38" mass="4728">MSVIIYKAELETKTVDEAIYLFTRFEFFYFQLMSKDYF</sequence>
<evidence type="ECO:0000313" key="3">
    <source>
        <dbReference type="WBParaSite" id="BTMF_0000922901-mRNA-1"/>
    </source>
</evidence>
<keyword evidence="2" id="KW-1185">Reference proteome</keyword>
<organism evidence="3">
    <name type="scientific">Brugia timori</name>
    <dbReference type="NCBI Taxonomy" id="42155"/>
    <lineage>
        <taxon>Eukaryota</taxon>
        <taxon>Metazoa</taxon>
        <taxon>Ecdysozoa</taxon>
        <taxon>Nematoda</taxon>
        <taxon>Chromadorea</taxon>
        <taxon>Rhabditida</taxon>
        <taxon>Spirurina</taxon>
        <taxon>Spiruromorpha</taxon>
        <taxon>Filarioidea</taxon>
        <taxon>Onchocercidae</taxon>
        <taxon>Brugia</taxon>
    </lineage>
</organism>
<dbReference type="Proteomes" id="UP000280834">
    <property type="component" value="Unassembled WGS sequence"/>
</dbReference>
<protein>
    <submittedName>
        <fullName evidence="3">RGS domain-containing protein</fullName>
    </submittedName>
</protein>
<evidence type="ECO:0000313" key="1">
    <source>
        <dbReference type="EMBL" id="VDO23998.1"/>
    </source>
</evidence>
<accession>A0A0R3QNE4</accession>